<sequence>MEEKAMILRQYLASLRKEVEEEKYTLDKEREASTEELKGSAHLPTCPMSDLADIDPGCSIHGHLSAQWKSLTSLRGDSKSRGLHTLRQEEGDGLPNHEFQGAKGDDETEWLEFANDYSTVSVLTVPQVPDNSFAENLKRLPSPPPETFLTTSQSYITRLQEVDDMCKEEMSRVNAIAPNLDHLNQMASDWEVVAANSPDFYRVTDDKTSDDGALNEDSDSLMMEGGMPDHLKSQLDSIEEFISALVL</sequence>
<proteinExistence type="predicted"/>
<dbReference type="EMBL" id="GBHO01038954">
    <property type="protein sequence ID" value="JAG04650.1"/>
    <property type="molecule type" value="Transcribed_RNA"/>
</dbReference>
<dbReference type="EMBL" id="GBRD01003496">
    <property type="protein sequence ID" value="JAG62325.1"/>
    <property type="molecule type" value="Transcribed_RNA"/>
</dbReference>
<dbReference type="AlphaFoldDB" id="A0A0A9WII5"/>
<protein>
    <submittedName>
        <fullName evidence="2">4-hydroxy-2-oxovalerate aldolase 1</fullName>
    </submittedName>
</protein>
<gene>
    <name evidence="2" type="ORF">CM83_3087</name>
</gene>
<reference evidence="2" key="2">
    <citation type="submission" date="2014-07" db="EMBL/GenBank/DDBJ databases">
        <authorList>
            <person name="Hull J."/>
        </authorList>
    </citation>
    <scope>NUCLEOTIDE SEQUENCE</scope>
</reference>
<organism evidence="2">
    <name type="scientific">Lygus hesperus</name>
    <name type="common">Western plant bug</name>
    <dbReference type="NCBI Taxonomy" id="30085"/>
    <lineage>
        <taxon>Eukaryota</taxon>
        <taxon>Metazoa</taxon>
        <taxon>Ecdysozoa</taxon>
        <taxon>Arthropoda</taxon>
        <taxon>Hexapoda</taxon>
        <taxon>Insecta</taxon>
        <taxon>Pterygota</taxon>
        <taxon>Neoptera</taxon>
        <taxon>Paraneoptera</taxon>
        <taxon>Hemiptera</taxon>
        <taxon>Heteroptera</taxon>
        <taxon>Panheteroptera</taxon>
        <taxon>Cimicomorpha</taxon>
        <taxon>Miridae</taxon>
        <taxon>Mirini</taxon>
        <taxon>Lygus</taxon>
    </lineage>
</organism>
<reference evidence="3" key="3">
    <citation type="submission" date="2014-09" db="EMBL/GenBank/DDBJ databases">
        <authorList>
            <person name="Magalhaes I.L.F."/>
            <person name="Oliveira U."/>
            <person name="Santos F.R."/>
            <person name="Vidigal T.H.D.A."/>
            <person name="Brescovit A.D."/>
            <person name="Santos A.J."/>
        </authorList>
    </citation>
    <scope>NUCLEOTIDE SEQUENCE</scope>
</reference>
<evidence type="ECO:0000313" key="2">
    <source>
        <dbReference type="EMBL" id="JAG04650.1"/>
    </source>
</evidence>
<evidence type="ECO:0000313" key="3">
    <source>
        <dbReference type="EMBL" id="JAG62325.1"/>
    </source>
</evidence>
<reference evidence="2" key="1">
    <citation type="journal article" date="2014" name="PLoS ONE">
        <title>Transcriptome-Based Identification of ABC Transporters in the Western Tarnished Plant Bug Lygus hesperus.</title>
        <authorList>
            <person name="Hull J.J."/>
            <person name="Chaney K."/>
            <person name="Geib S.M."/>
            <person name="Fabrick J.A."/>
            <person name="Brent C.S."/>
            <person name="Walsh D."/>
            <person name="Lavine L.C."/>
        </authorList>
    </citation>
    <scope>NUCLEOTIDE SEQUENCE</scope>
</reference>
<evidence type="ECO:0000256" key="1">
    <source>
        <dbReference type="SAM" id="MobiDB-lite"/>
    </source>
</evidence>
<feature type="region of interest" description="Disordered" evidence="1">
    <location>
        <begin position="26"/>
        <end position="46"/>
    </location>
</feature>
<feature type="compositionally biased region" description="Basic and acidic residues" evidence="1">
    <location>
        <begin position="26"/>
        <end position="39"/>
    </location>
</feature>
<accession>A0A0A9WII5</accession>
<name>A0A0A9WII5_LYGHE</name>